<proteinExistence type="inferred from homology"/>
<evidence type="ECO:0000256" key="1">
    <source>
        <dbReference type="ARBA" id="ARBA00007637"/>
    </source>
</evidence>
<dbReference type="AlphaFoldDB" id="A0A0F9VFL1"/>
<dbReference type="InterPro" id="IPR001509">
    <property type="entry name" value="Epimerase_deHydtase"/>
</dbReference>
<sequence length="337" mass="37085">MDSYRNKYFGKTALVTGGAGCIGSNLVRALVEAGAAKVVVIDDLSSAARWNVPVHPHVVFFEGSILDDFLALEGAFDNITRYAPVDFVFHLAAHFANQNSVDNPETDLLVNGMGTLKVLELARRVNVGRFIFASSGCSVYGSEAPLPLKEDFVSLHLDTPYQITKLLGELYCNFYHNYYGLPVAIARYFNVYGPGEIPGQYRNVIPNFIWKAMHGETLPITGTGEETRDFTYVDDIVDGTLRLGVVPEAVGEAINLASGTERLINSIAAIINDLTGNEGGIEFIPTRRWDKIVRRRAAINKARDILGYEPSMGMVDGIKATYDWIEANRSAIQEAIR</sequence>
<dbReference type="Pfam" id="PF01370">
    <property type="entry name" value="Epimerase"/>
    <property type="match status" value="1"/>
</dbReference>
<comment type="caution">
    <text evidence="3">The sequence shown here is derived from an EMBL/GenBank/DDBJ whole genome shotgun (WGS) entry which is preliminary data.</text>
</comment>
<feature type="domain" description="NAD-dependent epimerase/dehydratase" evidence="2">
    <location>
        <begin position="13"/>
        <end position="256"/>
    </location>
</feature>
<comment type="similarity">
    <text evidence="1">Belongs to the NAD(P)-dependent epimerase/dehydratase family.</text>
</comment>
<accession>A0A0F9VFL1</accession>
<dbReference type="EMBL" id="LAZR01000364">
    <property type="protein sequence ID" value="KKN72351.1"/>
    <property type="molecule type" value="Genomic_DNA"/>
</dbReference>
<dbReference type="Gene3D" id="3.40.50.720">
    <property type="entry name" value="NAD(P)-binding Rossmann-like Domain"/>
    <property type="match status" value="1"/>
</dbReference>
<gene>
    <name evidence="3" type="ORF">LCGC14_0411780</name>
</gene>
<reference evidence="3" key="1">
    <citation type="journal article" date="2015" name="Nature">
        <title>Complex archaea that bridge the gap between prokaryotes and eukaryotes.</title>
        <authorList>
            <person name="Spang A."/>
            <person name="Saw J.H."/>
            <person name="Jorgensen S.L."/>
            <person name="Zaremba-Niedzwiedzka K."/>
            <person name="Martijn J."/>
            <person name="Lind A.E."/>
            <person name="van Eijk R."/>
            <person name="Schleper C."/>
            <person name="Guy L."/>
            <person name="Ettema T.J."/>
        </authorList>
    </citation>
    <scope>NUCLEOTIDE SEQUENCE</scope>
</reference>
<dbReference type="PRINTS" id="PR01713">
    <property type="entry name" value="NUCEPIMERASE"/>
</dbReference>
<evidence type="ECO:0000313" key="3">
    <source>
        <dbReference type="EMBL" id="KKN72351.1"/>
    </source>
</evidence>
<organism evidence="3">
    <name type="scientific">marine sediment metagenome</name>
    <dbReference type="NCBI Taxonomy" id="412755"/>
    <lineage>
        <taxon>unclassified sequences</taxon>
        <taxon>metagenomes</taxon>
        <taxon>ecological metagenomes</taxon>
    </lineage>
</organism>
<protein>
    <recommendedName>
        <fullName evidence="2">NAD-dependent epimerase/dehydratase domain-containing protein</fullName>
    </recommendedName>
</protein>
<dbReference type="InterPro" id="IPR036291">
    <property type="entry name" value="NAD(P)-bd_dom_sf"/>
</dbReference>
<name>A0A0F9VFL1_9ZZZZ</name>
<evidence type="ECO:0000259" key="2">
    <source>
        <dbReference type="Pfam" id="PF01370"/>
    </source>
</evidence>
<dbReference type="PANTHER" id="PTHR43000">
    <property type="entry name" value="DTDP-D-GLUCOSE 4,6-DEHYDRATASE-RELATED"/>
    <property type="match status" value="1"/>
</dbReference>
<dbReference type="Gene3D" id="3.90.25.10">
    <property type="entry name" value="UDP-galactose 4-epimerase, domain 1"/>
    <property type="match status" value="1"/>
</dbReference>
<dbReference type="SUPFAM" id="SSF51735">
    <property type="entry name" value="NAD(P)-binding Rossmann-fold domains"/>
    <property type="match status" value="1"/>
</dbReference>